<name>A0A9W8U4L8_9HYPO</name>
<protein>
    <submittedName>
        <fullName evidence="2">Uncharacterized protein</fullName>
    </submittedName>
</protein>
<evidence type="ECO:0000313" key="2">
    <source>
        <dbReference type="EMBL" id="KAJ4004027.1"/>
    </source>
</evidence>
<keyword evidence="3" id="KW-1185">Reference proteome</keyword>
<dbReference type="AlphaFoldDB" id="A0A9W8U4L8"/>
<accession>A0A9W8U4L8</accession>
<organism evidence="2 3">
    <name type="scientific">Fusarium irregulare</name>
    <dbReference type="NCBI Taxonomy" id="2494466"/>
    <lineage>
        <taxon>Eukaryota</taxon>
        <taxon>Fungi</taxon>
        <taxon>Dikarya</taxon>
        <taxon>Ascomycota</taxon>
        <taxon>Pezizomycotina</taxon>
        <taxon>Sordariomycetes</taxon>
        <taxon>Hypocreomycetidae</taxon>
        <taxon>Hypocreales</taxon>
        <taxon>Nectriaceae</taxon>
        <taxon>Fusarium</taxon>
        <taxon>Fusarium incarnatum-equiseti species complex</taxon>
    </lineage>
</organism>
<reference evidence="2" key="1">
    <citation type="submission" date="2022-10" db="EMBL/GenBank/DDBJ databases">
        <title>Fusarium specimens isolated from Avocado Roots.</title>
        <authorList>
            <person name="Stajich J."/>
            <person name="Roper C."/>
            <person name="Heimlech-Rivalta G."/>
        </authorList>
    </citation>
    <scope>NUCLEOTIDE SEQUENCE</scope>
    <source>
        <strain evidence="2">CF00143</strain>
    </source>
</reference>
<dbReference type="EMBL" id="JAPDHF010000025">
    <property type="protein sequence ID" value="KAJ4004027.1"/>
    <property type="molecule type" value="Genomic_DNA"/>
</dbReference>
<comment type="caution">
    <text evidence="2">The sequence shown here is derived from an EMBL/GenBank/DDBJ whole genome shotgun (WGS) entry which is preliminary data.</text>
</comment>
<evidence type="ECO:0000256" key="1">
    <source>
        <dbReference type="SAM" id="MobiDB-lite"/>
    </source>
</evidence>
<dbReference type="Proteomes" id="UP001152130">
    <property type="component" value="Unassembled WGS sequence"/>
</dbReference>
<gene>
    <name evidence="2" type="ORF">NW766_011883</name>
</gene>
<proteinExistence type="predicted"/>
<dbReference type="OrthoDB" id="3692311at2759"/>
<sequence length="125" mass="13922">MIQSPESQRVPATVQSTPMVYDGRYFQSTSTVVPYYPSGVSSDYYNKPSPSLPTSPPSHQYHMNPIVDRNYGQPRHIGTLHEMDGAERDPLELSTGSVEEDNRIRDQGSVVSNAVQDPASRINRV</sequence>
<feature type="region of interest" description="Disordered" evidence="1">
    <location>
        <begin position="45"/>
        <end position="125"/>
    </location>
</feature>
<evidence type="ECO:0000313" key="3">
    <source>
        <dbReference type="Proteomes" id="UP001152130"/>
    </source>
</evidence>
<feature type="compositionally biased region" description="Basic and acidic residues" evidence="1">
    <location>
        <begin position="79"/>
        <end position="91"/>
    </location>
</feature>